<sequence>MNTFDQETASEQARKRIKASHSLNGDAGRLTHFYRRWATSYDVDVGREGYYGPMVVAELAAAVQTAYLAGERAATAILDAGCGTGLVGMEMESLGFRLIDGFDLSEEMAEKARQTRVYRHVLAEVDLNGSLSEYSSASFDITVCCGVFAPGHVRPNVLRKLARVTRPNGFVIVSTRKSYAEATCFEDEVRRLQYSGVLALAQCLKDGRYTTDEDAHYWALRVGNKANEQTERL</sequence>
<gene>
    <name evidence="2" type="ORF">MPL1032_180037</name>
</gene>
<reference evidence="3" key="1">
    <citation type="submission" date="2014-08" db="EMBL/GenBank/DDBJ databases">
        <authorList>
            <person name="Edwards T."/>
        </authorList>
    </citation>
    <scope>NUCLEOTIDE SEQUENCE [LARGE SCALE GENOMIC DNA]</scope>
</reference>
<feature type="domain" description="Methyltransferase type 11" evidence="1">
    <location>
        <begin position="78"/>
        <end position="173"/>
    </location>
</feature>
<evidence type="ECO:0000313" key="2">
    <source>
        <dbReference type="EMBL" id="CDX53537.1"/>
    </source>
</evidence>
<dbReference type="AlphaFoldDB" id="A0A0K2VTG6"/>
<dbReference type="GO" id="GO:0032259">
    <property type="term" value="P:methylation"/>
    <property type="evidence" value="ECO:0007669"/>
    <property type="project" value="UniProtKB-KW"/>
</dbReference>
<dbReference type="InterPro" id="IPR013216">
    <property type="entry name" value="Methyltransf_11"/>
</dbReference>
<evidence type="ECO:0000259" key="1">
    <source>
        <dbReference type="Pfam" id="PF08241"/>
    </source>
</evidence>
<evidence type="ECO:0000313" key="3">
    <source>
        <dbReference type="Proteomes" id="UP000182888"/>
    </source>
</evidence>
<dbReference type="GO" id="GO:0008757">
    <property type="term" value="F:S-adenosylmethionine-dependent methyltransferase activity"/>
    <property type="evidence" value="ECO:0007669"/>
    <property type="project" value="InterPro"/>
</dbReference>
<dbReference type="Gene3D" id="3.40.50.150">
    <property type="entry name" value="Vaccinia Virus protein VP39"/>
    <property type="match status" value="1"/>
</dbReference>
<dbReference type="InterPro" id="IPR029063">
    <property type="entry name" value="SAM-dependent_MTases_sf"/>
</dbReference>
<protein>
    <submittedName>
        <fullName evidence="2">Methyltransferase type 11</fullName>
    </submittedName>
</protein>
<proteinExistence type="predicted"/>
<organism evidence="2 3">
    <name type="scientific">Mesorhizobium plurifarium</name>
    <dbReference type="NCBI Taxonomy" id="69974"/>
    <lineage>
        <taxon>Bacteria</taxon>
        <taxon>Pseudomonadati</taxon>
        <taxon>Pseudomonadota</taxon>
        <taxon>Alphaproteobacteria</taxon>
        <taxon>Hyphomicrobiales</taxon>
        <taxon>Phyllobacteriaceae</taxon>
        <taxon>Mesorhizobium</taxon>
    </lineage>
</organism>
<dbReference type="PANTHER" id="PTHR43591">
    <property type="entry name" value="METHYLTRANSFERASE"/>
    <property type="match status" value="1"/>
</dbReference>
<dbReference type="CDD" id="cd02440">
    <property type="entry name" value="AdoMet_MTases"/>
    <property type="match status" value="1"/>
</dbReference>
<name>A0A0K2VTG6_MESPL</name>
<dbReference type="Proteomes" id="UP000182888">
    <property type="component" value="Unassembled WGS sequence"/>
</dbReference>
<dbReference type="Pfam" id="PF08241">
    <property type="entry name" value="Methyltransf_11"/>
    <property type="match status" value="1"/>
</dbReference>
<dbReference type="SUPFAM" id="SSF53335">
    <property type="entry name" value="S-adenosyl-L-methionine-dependent methyltransferases"/>
    <property type="match status" value="1"/>
</dbReference>
<dbReference type="PANTHER" id="PTHR43591:SF101">
    <property type="entry name" value="METHYLTRANSFERASE-LIKE PROTEIN 27"/>
    <property type="match status" value="1"/>
</dbReference>
<dbReference type="EMBL" id="CCND01000010">
    <property type="protein sequence ID" value="CDX53537.1"/>
    <property type="molecule type" value="Genomic_DNA"/>
</dbReference>
<accession>A0A0K2VTG6</accession>
<keyword evidence="2" id="KW-0808">Transferase</keyword>
<keyword evidence="2" id="KW-0489">Methyltransferase</keyword>